<evidence type="ECO:0000313" key="6">
    <source>
        <dbReference type="EMBL" id="MFG6488356.1"/>
    </source>
</evidence>
<dbReference type="InterPro" id="IPR047565">
    <property type="entry name" value="Alpha-macroglob_thiol-ester_cl"/>
</dbReference>
<proteinExistence type="inferred from homology"/>
<dbReference type="Gene3D" id="2.60.40.1930">
    <property type="match status" value="1"/>
</dbReference>
<dbReference type="Pfam" id="PF17973">
    <property type="entry name" value="bMG10"/>
    <property type="match status" value="1"/>
</dbReference>
<dbReference type="PANTHER" id="PTHR40094">
    <property type="entry name" value="ALPHA-2-MACROGLOBULIN HOMOLOG"/>
    <property type="match status" value="1"/>
</dbReference>
<dbReference type="Pfam" id="PF00207">
    <property type="entry name" value="A2M"/>
    <property type="match status" value="1"/>
</dbReference>
<sequence>MNFRTLHPLKWLALLALALAAHAFAADQEPPLENYHSAFTGEPFFLLSDATFASNQPAQVRLEMNAPESLANVGGVDLVLYRVPEPLAFLQKQRNLHRVVVDNKPVGEGLANTLTHLWDSWVVKARIAWQKLFSGDARRAVTEQAPALKTPKTLRQPSTFEEPLQFKPLPGLPVVQRFRYPLHLAKPIAPPKDLKLEGSSSEFITPTQGNVFVPLGALKPGLYLVEAIAGQHRATTLLFVSDTLALTKVSGAQMLVWSAQRATGAAVPATQVVWTDGVGVLKSGTADAQGLLRLERPSAPEQTYVFGQDPAGGVFISENFYYDSEIYNAKVYATTDRPLYRPGDEVKVKVTGREFKNARESVALADGDMTLTARDPAGQVVATQTMKFAAATGGADTAFRLPDNAAAGGYELLMTLRDDSYTAAFRVADYQKPHFEIQWLPDKADFGTGEAVTGKLQLSYPDGKPVANANLSLTARAQVLAMVEGELDDAGAFALKLQQTELQTDGGGQAKFTLPAADKPSRYVLTVLATDGAAYRVRSTRELLVERGAAGWLLTPERQFSKPGQTTAFRWSPSRRATATPPAAPVKWEWVRLEDRKTGSGDVPSGNAVSLSFPQPGSYTVTLRDAQHRIVAASSHFVTGDGLKVPTGSIGIVFDKTRYAAGDTAEALVTFPEAVEQALVTLERERVDAAALLTTGGEGFTTERVGPTQWKVRVKVREEMAPNVAFSVAYAKHGDSVFQNQGLIVEQPRVALAFKTDKPVYAPGEQVTVEVSATVAGQPVAADVAVGVVDEMIYVLQPEIAPSIDDFFFHPRRNNVRTSVSLNFIGYDLATRKLGELPGRRGEPQRAVKVLERPRRDNVDTAAWEPRLHTDAAGKARFTFRMPDSLTRWRLTGRAMAANGLVGQQTAWVRSDKAFYAKWTSPDWQRLGDQADASLALFNQGQQPGSVEWTAQGAGVQQQGKLTLKPGANFVTLPLKAEALGAQDLTITLRADGKVVDTLAQRIKRVPVGWSSPRELVLDLSAGAAQLALPADARNVRVTLATDPAAGAFSRWVDDLVDYPYGCVEQTASRMLPLSLALQSLSAAQQPLAPQLTQRLSTARLALAQMAGPEARFGWWGRGMQPDAFLTAYAYYADWRATQALRATLPASHWERLLDVYAKDGVKQPPLQRALALHWMAEMGLPVGSMVDALLEELAGAKADAGAARSGVSLAMVDEAPGASDVAVVLATYTAGPRASAAARAAADAAAGRLAGSPAPLAQSLLALTRRPGAPAPQAVLAQVRGEQPTFDRAQSLVWLHKALGGVPGGVSGAGTLASPWVAAAGSVGQPQWTLRPGSPRPATLEAGGGAKWAYVAFDSSDAGPSPALPAKIERQLYRVVIEKPAEPAKGDPQPPSGRSRVKLEPVKPGSTLDTNTLYLDALTLQSGGPLHRALLEVALPPGAAVESGTWGLDVQDGKTGTPLERAQHQPTSQGYAVPVDVLPAGQALTLRHLVRFSQRGRFQLPPARLYRMYEPEAKALEAGKGWAVVEVR</sequence>
<feature type="signal peptide" evidence="3">
    <location>
        <begin position="1"/>
        <end position="25"/>
    </location>
</feature>
<evidence type="ECO:0000256" key="1">
    <source>
        <dbReference type="ARBA" id="ARBA00010556"/>
    </source>
</evidence>
<gene>
    <name evidence="6" type="ORF">ACG04R_16835</name>
</gene>
<evidence type="ECO:0000256" key="2">
    <source>
        <dbReference type="SAM" id="MobiDB-lite"/>
    </source>
</evidence>
<feature type="domain" description="Alpha-2-macroglobulin bait region" evidence="4">
    <location>
        <begin position="650"/>
        <end position="796"/>
    </location>
</feature>
<dbReference type="Pfam" id="PF07703">
    <property type="entry name" value="A2M_BRD"/>
    <property type="match status" value="1"/>
</dbReference>
<dbReference type="SMART" id="SM01419">
    <property type="entry name" value="Thiol-ester_cl"/>
    <property type="match status" value="1"/>
</dbReference>
<dbReference type="Pfam" id="PF01835">
    <property type="entry name" value="MG2"/>
    <property type="match status" value="1"/>
</dbReference>
<dbReference type="InterPro" id="IPR041246">
    <property type="entry name" value="Bact_MG10"/>
</dbReference>
<comment type="similarity">
    <text evidence="1">Belongs to the protease inhibitor I39 (alpha-2-macroglobulin) family. Bacterial alpha-2-macroglobulin subfamily.</text>
</comment>
<dbReference type="SUPFAM" id="SSF48239">
    <property type="entry name" value="Terpenoid cyclases/Protein prenyltransferases"/>
    <property type="match status" value="1"/>
</dbReference>
<dbReference type="InterPro" id="IPR002890">
    <property type="entry name" value="MG2"/>
</dbReference>
<dbReference type="PANTHER" id="PTHR40094:SF1">
    <property type="entry name" value="UBIQUITIN DOMAIN-CONTAINING PROTEIN"/>
    <property type="match status" value="1"/>
</dbReference>
<evidence type="ECO:0000256" key="3">
    <source>
        <dbReference type="SAM" id="SignalP"/>
    </source>
</evidence>
<organism evidence="6 7">
    <name type="scientific">Pelomonas candidula</name>
    <dbReference type="NCBI Taxonomy" id="3299025"/>
    <lineage>
        <taxon>Bacteria</taxon>
        <taxon>Pseudomonadati</taxon>
        <taxon>Pseudomonadota</taxon>
        <taxon>Betaproteobacteria</taxon>
        <taxon>Burkholderiales</taxon>
        <taxon>Sphaerotilaceae</taxon>
        <taxon>Roseateles</taxon>
    </lineage>
</organism>
<reference evidence="6 7" key="1">
    <citation type="submission" date="2024-08" db="EMBL/GenBank/DDBJ databases">
        <authorList>
            <person name="Lu H."/>
        </authorList>
    </citation>
    <scope>NUCLEOTIDE SEQUENCE [LARGE SCALE GENOMIC DNA]</scope>
    <source>
        <strain evidence="6 7">BYS78W</strain>
    </source>
</reference>
<comment type="caution">
    <text evidence="6">The sequence shown here is derived from an EMBL/GenBank/DDBJ whole genome shotgun (WGS) entry which is preliminary data.</text>
</comment>
<feature type="chain" id="PRO_5045891601" evidence="3">
    <location>
        <begin position="26"/>
        <end position="1529"/>
    </location>
</feature>
<dbReference type="Gene3D" id="1.50.10.20">
    <property type="match status" value="1"/>
</dbReference>
<dbReference type="RefSeq" id="WP_394413097.1">
    <property type="nucleotide sequence ID" value="NZ_JBIGIC010000008.1"/>
</dbReference>
<dbReference type="InterPro" id="IPR051802">
    <property type="entry name" value="YfhM-like"/>
</dbReference>
<dbReference type="InterPro" id="IPR011625">
    <property type="entry name" value="A2M_N_BRD"/>
</dbReference>
<dbReference type="SMART" id="SM01359">
    <property type="entry name" value="A2M_N_2"/>
    <property type="match status" value="1"/>
</dbReference>
<dbReference type="CDD" id="cd00146">
    <property type="entry name" value="PKD"/>
    <property type="match status" value="1"/>
</dbReference>
<evidence type="ECO:0000259" key="5">
    <source>
        <dbReference type="SMART" id="SM01360"/>
    </source>
</evidence>
<dbReference type="Proteomes" id="UP001606134">
    <property type="component" value="Unassembled WGS sequence"/>
</dbReference>
<keyword evidence="3" id="KW-0732">Signal</keyword>
<evidence type="ECO:0000259" key="4">
    <source>
        <dbReference type="SMART" id="SM01359"/>
    </source>
</evidence>
<keyword evidence="7" id="KW-1185">Reference proteome</keyword>
<name>A0ABW7HF75_9BURK</name>
<dbReference type="SMART" id="SM01360">
    <property type="entry name" value="A2M"/>
    <property type="match status" value="1"/>
</dbReference>
<feature type="region of interest" description="Disordered" evidence="2">
    <location>
        <begin position="1381"/>
        <end position="1404"/>
    </location>
</feature>
<evidence type="ECO:0000313" key="7">
    <source>
        <dbReference type="Proteomes" id="UP001606134"/>
    </source>
</evidence>
<feature type="domain" description="Alpha-2-macroglobulin" evidence="5">
    <location>
        <begin position="861"/>
        <end position="951"/>
    </location>
</feature>
<protein>
    <submittedName>
        <fullName evidence="6">Alpha-2-macroglobulin</fullName>
    </submittedName>
</protein>
<accession>A0ABW7HF75</accession>
<dbReference type="InterPro" id="IPR001599">
    <property type="entry name" value="Macroglobln_a2"/>
</dbReference>
<dbReference type="InterPro" id="IPR008930">
    <property type="entry name" value="Terpenoid_cyclase/PrenylTrfase"/>
</dbReference>
<dbReference type="EMBL" id="JBIGIC010000008">
    <property type="protein sequence ID" value="MFG6488356.1"/>
    <property type="molecule type" value="Genomic_DNA"/>
</dbReference>